<keyword evidence="1" id="KW-0812">Transmembrane</keyword>
<keyword evidence="3" id="KW-1185">Reference proteome</keyword>
<feature type="transmembrane region" description="Helical" evidence="1">
    <location>
        <begin position="108"/>
        <end position="126"/>
    </location>
</feature>
<dbReference type="AlphaFoldDB" id="A0A3M7SIE3"/>
<evidence type="ECO:0000313" key="2">
    <source>
        <dbReference type="EMBL" id="RNA35512.1"/>
    </source>
</evidence>
<reference evidence="2 3" key="1">
    <citation type="journal article" date="2018" name="Sci. Rep.">
        <title>Genomic signatures of local adaptation to the degree of environmental predictability in rotifers.</title>
        <authorList>
            <person name="Franch-Gras L."/>
            <person name="Hahn C."/>
            <person name="Garcia-Roger E.M."/>
            <person name="Carmona M.J."/>
            <person name="Serra M."/>
            <person name="Gomez A."/>
        </authorList>
    </citation>
    <scope>NUCLEOTIDE SEQUENCE [LARGE SCALE GENOMIC DNA]</scope>
    <source>
        <strain evidence="2">HYR1</strain>
    </source>
</reference>
<comment type="caution">
    <text evidence="2">The sequence shown here is derived from an EMBL/GenBank/DDBJ whole genome shotgun (WGS) entry which is preliminary data.</text>
</comment>
<accession>A0A3M7SIE3</accession>
<sequence length="164" mass="19857">MLCDTFDSKRMGTVKAISKLNTSSIPKFDILKHENFTTIWFRWLFYKTNKIIFILNSFFQIDTMTNNIYINKILVLYFSYCLENKELLKFREKLINRFKFPEIFLEKYVFFILFNIFEHIIFLLASKPFDEVSLLRLVKRQARDISKQFDPILSSKDLLIFFII</sequence>
<keyword evidence="1" id="KW-0472">Membrane</keyword>
<evidence type="ECO:0000256" key="1">
    <source>
        <dbReference type="SAM" id="Phobius"/>
    </source>
</evidence>
<gene>
    <name evidence="2" type="ORF">BpHYR1_039981</name>
</gene>
<dbReference type="EMBL" id="REGN01001318">
    <property type="protein sequence ID" value="RNA35512.1"/>
    <property type="molecule type" value="Genomic_DNA"/>
</dbReference>
<dbReference type="Proteomes" id="UP000276133">
    <property type="component" value="Unassembled WGS sequence"/>
</dbReference>
<evidence type="ECO:0000313" key="3">
    <source>
        <dbReference type="Proteomes" id="UP000276133"/>
    </source>
</evidence>
<organism evidence="2 3">
    <name type="scientific">Brachionus plicatilis</name>
    <name type="common">Marine rotifer</name>
    <name type="synonym">Brachionus muelleri</name>
    <dbReference type="NCBI Taxonomy" id="10195"/>
    <lineage>
        <taxon>Eukaryota</taxon>
        <taxon>Metazoa</taxon>
        <taxon>Spiralia</taxon>
        <taxon>Gnathifera</taxon>
        <taxon>Rotifera</taxon>
        <taxon>Eurotatoria</taxon>
        <taxon>Monogononta</taxon>
        <taxon>Pseudotrocha</taxon>
        <taxon>Ploima</taxon>
        <taxon>Brachionidae</taxon>
        <taxon>Brachionus</taxon>
    </lineage>
</organism>
<name>A0A3M7SIE3_BRAPC</name>
<keyword evidence="1" id="KW-1133">Transmembrane helix</keyword>
<protein>
    <submittedName>
        <fullName evidence="2">Uncharacterized protein</fullName>
    </submittedName>
</protein>
<proteinExistence type="predicted"/>